<keyword evidence="7" id="KW-1185">Reference proteome</keyword>
<dbReference type="SUPFAM" id="SSF103473">
    <property type="entry name" value="MFS general substrate transporter"/>
    <property type="match status" value="1"/>
</dbReference>
<dbReference type="GO" id="GO:0022857">
    <property type="term" value="F:transmembrane transporter activity"/>
    <property type="evidence" value="ECO:0007669"/>
    <property type="project" value="InterPro"/>
</dbReference>
<feature type="transmembrane region" description="Helical" evidence="4">
    <location>
        <begin position="250"/>
        <end position="273"/>
    </location>
</feature>
<feature type="domain" description="Major facilitator superfamily (MFS) profile" evidence="5">
    <location>
        <begin position="14"/>
        <end position="398"/>
    </location>
</feature>
<evidence type="ECO:0000256" key="2">
    <source>
        <dbReference type="ARBA" id="ARBA00022989"/>
    </source>
</evidence>
<evidence type="ECO:0000313" key="6">
    <source>
        <dbReference type="EMBL" id="OFC70394.1"/>
    </source>
</evidence>
<dbReference type="InterPro" id="IPR011701">
    <property type="entry name" value="MFS"/>
</dbReference>
<dbReference type="OrthoDB" id="5317164at2"/>
<feature type="transmembrane region" description="Helical" evidence="4">
    <location>
        <begin position="219"/>
        <end position="238"/>
    </location>
</feature>
<feature type="transmembrane region" description="Helical" evidence="4">
    <location>
        <begin position="309"/>
        <end position="330"/>
    </location>
</feature>
<keyword evidence="3 4" id="KW-0472">Membrane</keyword>
<evidence type="ECO:0000256" key="1">
    <source>
        <dbReference type="ARBA" id="ARBA00022692"/>
    </source>
</evidence>
<dbReference type="PANTHER" id="PTHR23523:SF2">
    <property type="entry name" value="2-NITROIMIDAZOLE TRANSPORTER"/>
    <property type="match status" value="1"/>
</dbReference>
<feature type="transmembrane region" description="Helical" evidence="4">
    <location>
        <begin position="141"/>
        <end position="162"/>
    </location>
</feature>
<feature type="transmembrane region" description="Helical" evidence="4">
    <location>
        <begin position="51"/>
        <end position="72"/>
    </location>
</feature>
<dbReference type="PANTHER" id="PTHR23523">
    <property type="match status" value="1"/>
</dbReference>
<dbReference type="EMBL" id="MDHN01000029">
    <property type="protein sequence ID" value="OFC70394.1"/>
    <property type="molecule type" value="Genomic_DNA"/>
</dbReference>
<feature type="transmembrane region" description="Helical" evidence="4">
    <location>
        <begin position="350"/>
        <end position="366"/>
    </location>
</feature>
<reference evidence="6 7" key="1">
    <citation type="submission" date="2016-08" db="EMBL/GenBank/DDBJ databases">
        <authorList>
            <person name="Seilhamer J.J."/>
        </authorList>
    </citation>
    <scope>NUCLEOTIDE SEQUENCE [LARGE SCALE GENOMIC DNA]</scope>
    <source>
        <strain evidence="6 7">KCTC 42603</strain>
    </source>
</reference>
<gene>
    <name evidence="6" type="ORF">BFC18_14605</name>
</gene>
<protein>
    <submittedName>
        <fullName evidence="6">MFS transporter</fullName>
    </submittedName>
</protein>
<dbReference type="Proteomes" id="UP000175691">
    <property type="component" value="Unassembled WGS sequence"/>
</dbReference>
<dbReference type="InterPro" id="IPR052524">
    <property type="entry name" value="MFS_Cyanate_Porter"/>
</dbReference>
<dbReference type="CDD" id="cd17339">
    <property type="entry name" value="MFS_NIMT_CynX_like"/>
    <property type="match status" value="1"/>
</dbReference>
<feature type="transmembrane region" description="Helical" evidence="4">
    <location>
        <begin position="108"/>
        <end position="129"/>
    </location>
</feature>
<feature type="transmembrane region" description="Helical" evidence="4">
    <location>
        <begin position="372"/>
        <end position="391"/>
    </location>
</feature>
<dbReference type="Pfam" id="PF07690">
    <property type="entry name" value="MFS_1"/>
    <property type="match status" value="1"/>
</dbReference>
<dbReference type="RefSeq" id="WP_070126037.1">
    <property type="nucleotide sequence ID" value="NZ_MDHN01000029.1"/>
</dbReference>
<evidence type="ECO:0000256" key="4">
    <source>
        <dbReference type="SAM" id="Phobius"/>
    </source>
</evidence>
<sequence length="399" mass="42728">MHQKNALHTISSPLISLTFLGIVLIAANLRAPITALGPVLPEIAETFQLSATASGLINALPLLIFAVASPFVPAVTLKIGIEKTLLLSIALVLGGILCRSTIGLTGFWIGTFLIGLGIAAANVLVSPLIKRDFPKYAARAIGIYAAVMAFAAAIASGIAAPISTANGNTWRMSIGVWAILAALTLLVWWRVCSKNSEQLTSSVNNISPQNAKSIWRSRVAWYVSLFMGLHTVVFYTLIDWYPSMAMEHNISTSAAGFHLFIYQAVAIAANLSTTALIPRFRDQRVLGLMCSLFIMSGLAGLLFCPSLAVCWLILAGIGAGMSMVTCLTLFTLRAENHIQATKLSGKAQCVGYLIGASGPYLAGIIHDYSHSWWGVLFSLLALSVIQIFFAWQAGVKRFV</sequence>
<dbReference type="STRING" id="1656094.BFC18_14605"/>
<feature type="transmembrane region" description="Helical" evidence="4">
    <location>
        <begin position="12"/>
        <end position="31"/>
    </location>
</feature>
<proteinExistence type="predicted"/>
<feature type="transmembrane region" description="Helical" evidence="4">
    <location>
        <begin position="84"/>
        <end position="102"/>
    </location>
</feature>
<evidence type="ECO:0000256" key="3">
    <source>
        <dbReference type="ARBA" id="ARBA00023136"/>
    </source>
</evidence>
<dbReference type="AlphaFoldDB" id="A0A1E7ZAE7"/>
<feature type="transmembrane region" description="Helical" evidence="4">
    <location>
        <begin position="174"/>
        <end position="192"/>
    </location>
</feature>
<comment type="caution">
    <text evidence="6">The sequence shown here is derived from an EMBL/GenBank/DDBJ whole genome shotgun (WGS) entry which is preliminary data.</text>
</comment>
<evidence type="ECO:0000259" key="5">
    <source>
        <dbReference type="PROSITE" id="PS50850"/>
    </source>
</evidence>
<dbReference type="PROSITE" id="PS50850">
    <property type="entry name" value="MFS"/>
    <property type="match status" value="1"/>
</dbReference>
<dbReference type="InterPro" id="IPR036259">
    <property type="entry name" value="MFS_trans_sf"/>
</dbReference>
<organism evidence="6 7">
    <name type="scientific">Alteromonas confluentis</name>
    <dbReference type="NCBI Taxonomy" id="1656094"/>
    <lineage>
        <taxon>Bacteria</taxon>
        <taxon>Pseudomonadati</taxon>
        <taxon>Pseudomonadota</taxon>
        <taxon>Gammaproteobacteria</taxon>
        <taxon>Alteromonadales</taxon>
        <taxon>Alteromonadaceae</taxon>
        <taxon>Alteromonas/Salinimonas group</taxon>
        <taxon>Alteromonas</taxon>
    </lineage>
</organism>
<keyword evidence="2 4" id="KW-1133">Transmembrane helix</keyword>
<accession>A0A1E7ZAE7</accession>
<dbReference type="InterPro" id="IPR020846">
    <property type="entry name" value="MFS_dom"/>
</dbReference>
<feature type="transmembrane region" description="Helical" evidence="4">
    <location>
        <begin position="285"/>
        <end position="303"/>
    </location>
</feature>
<dbReference type="Gene3D" id="1.20.1250.20">
    <property type="entry name" value="MFS general substrate transporter like domains"/>
    <property type="match status" value="2"/>
</dbReference>
<name>A0A1E7ZAE7_9ALTE</name>
<keyword evidence="1 4" id="KW-0812">Transmembrane</keyword>
<evidence type="ECO:0000313" key="7">
    <source>
        <dbReference type="Proteomes" id="UP000175691"/>
    </source>
</evidence>